<proteinExistence type="predicted"/>
<dbReference type="GO" id="GO:0004519">
    <property type="term" value="F:endonuclease activity"/>
    <property type="evidence" value="ECO:0007669"/>
    <property type="project" value="UniProtKB-KW"/>
</dbReference>
<gene>
    <name evidence="1" type="ORF">DFR64_1131</name>
</gene>
<sequence>MFDLEKLPKQAGNYVIVGLAVDRFSLDMKKFGLREMPAGFYLYCGSAHGPGGLKSRVSRHLDLHTKKFWHFDSLKEYLDSTCIWWQVSSANFECEIAQFLFSLPGASCVVPGFGASDCRKGCLSHLVYFPNLDYVEQAWRELNRKTWDYRQLSLKRDEIG</sequence>
<dbReference type="Proteomes" id="UP000256388">
    <property type="component" value="Unassembled WGS sequence"/>
</dbReference>
<dbReference type="EMBL" id="QUMS01000001">
    <property type="protein sequence ID" value="REG11253.1"/>
    <property type="molecule type" value="Genomic_DNA"/>
</dbReference>
<evidence type="ECO:0000313" key="2">
    <source>
        <dbReference type="Proteomes" id="UP000256388"/>
    </source>
</evidence>
<dbReference type="OrthoDB" id="9802365at2"/>
<name>A0A347ZSA1_9CHLR</name>
<organism evidence="1 2">
    <name type="scientific">Pelolinea submarina</name>
    <dbReference type="NCBI Taxonomy" id="913107"/>
    <lineage>
        <taxon>Bacteria</taxon>
        <taxon>Bacillati</taxon>
        <taxon>Chloroflexota</taxon>
        <taxon>Anaerolineae</taxon>
        <taxon>Anaerolineales</taxon>
        <taxon>Anaerolineaceae</taxon>
        <taxon>Pelolinea</taxon>
    </lineage>
</organism>
<keyword evidence="2" id="KW-1185">Reference proteome</keyword>
<dbReference type="InterPro" id="IPR002837">
    <property type="entry name" value="DUF123"/>
</dbReference>
<keyword evidence="1" id="KW-0378">Hydrolase</keyword>
<accession>A0A347ZSA1</accession>
<dbReference type="PANTHER" id="PTHR37460:SF1">
    <property type="entry name" value="ENDONUCLEASE III"/>
    <property type="match status" value="1"/>
</dbReference>
<dbReference type="AlphaFoldDB" id="A0A347ZSA1"/>
<comment type="caution">
    <text evidence="1">The sequence shown here is derived from an EMBL/GenBank/DDBJ whole genome shotgun (WGS) entry which is preliminary data.</text>
</comment>
<evidence type="ECO:0000313" key="1">
    <source>
        <dbReference type="EMBL" id="REG11253.1"/>
    </source>
</evidence>
<dbReference type="Pfam" id="PF01986">
    <property type="entry name" value="DUF123"/>
    <property type="match status" value="1"/>
</dbReference>
<dbReference type="CDD" id="cd10441">
    <property type="entry name" value="GIY-YIG_COG1833"/>
    <property type="match status" value="1"/>
</dbReference>
<dbReference type="PANTHER" id="PTHR37460">
    <property type="entry name" value="ENDONUCLEASE III"/>
    <property type="match status" value="1"/>
</dbReference>
<reference evidence="1 2" key="1">
    <citation type="submission" date="2018-08" db="EMBL/GenBank/DDBJ databases">
        <title>Genomic Encyclopedia of Type Strains, Phase IV (KMG-IV): sequencing the most valuable type-strain genomes for metagenomic binning, comparative biology and taxonomic classification.</title>
        <authorList>
            <person name="Goeker M."/>
        </authorList>
    </citation>
    <scope>NUCLEOTIDE SEQUENCE [LARGE SCALE GENOMIC DNA]</scope>
    <source>
        <strain evidence="1 2">DSM 23923</strain>
    </source>
</reference>
<dbReference type="RefSeq" id="WP_116224389.1">
    <property type="nucleotide sequence ID" value="NZ_AP018437.1"/>
</dbReference>
<protein>
    <submittedName>
        <fullName evidence="1">Uri superfamily endonuclease</fullName>
    </submittedName>
</protein>
<keyword evidence="1" id="KW-0540">Nuclease</keyword>
<keyword evidence="1" id="KW-0255">Endonuclease</keyword>